<dbReference type="Gene3D" id="2.60.220.10">
    <property type="entry name" value="Polysaccharide lyase family 8-like, C-terminal"/>
    <property type="match status" value="1"/>
</dbReference>
<sequence>MIKENGFMKRIILCIFVLSFVMGSFSLNAVAETEESAKMISNWKRVLVGEPFTNDDVILKNIVWDKEKDLQDNVLSNLNKENESPSLFKNLPDWKQNSAQITETVKNIEKMAVLYQTPNSIYYQKDTLQKDIMYAIEYFYDQMYNEKIKNTYGNWWDWEIGIPQSYNNILVLMFDDLTEVELSKYIMAVDRFVPDPTKRLNGIKETGANLLDKSFIVMVRGILNNNNNKIQLGIDATNDVYKIVQNGDGFYKDGSFIQHTYNPYTGGYGEVLLARSADIHELFSGTDRLTNVQGIKKLYTYIETTYLPVMKQGEVFDMTRGRGMSRQNSSSSIVGRNILYEILVISSQNQDLSYRGKYARYVKEAIFQHNDSESYYNGLSIHKTQTFQRLMSDSSIKPDFGVRDTNNMLSAMNQMTHQKKDFAAGLSLFGKQISSFEYGNGENMKGFYMGTGMLYLYNNDLGQYDNDYWATIDMTRLPGTTTDHKLGNLIDWKNYNNPKSWSGGVSDGQIGSASMYYTMQNVTGSSLEAKKSWFFLKDKIVAMAAGINSKENADTETIVENRRLGKNGSNLLKVENTEVALDQGILFKGASWAHLKGKNNQSDIGYVFPQSENIYAEKKERSGKWSDVNKGGSSDQVSNMFATLSIPHGKSPSGGEYVYVILPGKNQEETSTYAKEMDVSILSNTPMQQVIYDDADDIWMGNFYEIGKVNEVEAKTRGTIAINYKGNGVKVVMADPMKEQAKVIFTIPKKLGYKVAEKDDEITVKEDANSWIIEMDSSDKSGKSSQVYFEQ</sequence>
<dbReference type="GO" id="GO:0005975">
    <property type="term" value="P:carbohydrate metabolic process"/>
    <property type="evidence" value="ECO:0007669"/>
    <property type="project" value="InterPro"/>
</dbReference>
<dbReference type="Pfam" id="PF02884">
    <property type="entry name" value="Lyase_8_C"/>
    <property type="match status" value="1"/>
</dbReference>
<dbReference type="PANTHER" id="PTHR38481:SF1">
    <property type="entry name" value="HYALURONATE LYASE"/>
    <property type="match status" value="1"/>
</dbReference>
<dbReference type="Gene3D" id="2.70.98.10">
    <property type="match status" value="1"/>
</dbReference>
<keyword evidence="8" id="KW-0670">Pyruvate</keyword>
<evidence type="ECO:0000256" key="1">
    <source>
        <dbReference type="ARBA" id="ARBA00006699"/>
    </source>
</evidence>
<feature type="active site" evidence="4">
    <location>
        <position position="268"/>
    </location>
</feature>
<dbReference type="Proteomes" id="UP000002612">
    <property type="component" value="Plasmid pE33L466"/>
</dbReference>
<feature type="domain" description="Polysaccharide lyase family 8 central" evidence="5">
    <location>
        <begin position="408"/>
        <end position="665"/>
    </location>
</feature>
<feature type="domain" description="Polysaccharide lyase 8 N-terminal alpha-helical" evidence="7">
    <location>
        <begin position="43"/>
        <end position="348"/>
    </location>
</feature>
<dbReference type="InterPro" id="IPR003159">
    <property type="entry name" value="Lyase_8_central_dom"/>
</dbReference>
<dbReference type="CAZy" id="PL8">
    <property type="family name" value="Polysaccharide Lyase Family 8"/>
</dbReference>
<evidence type="ECO:0000259" key="5">
    <source>
        <dbReference type="Pfam" id="PF02278"/>
    </source>
</evidence>
<evidence type="ECO:0000259" key="7">
    <source>
        <dbReference type="Pfam" id="PF08124"/>
    </source>
</evidence>
<gene>
    <name evidence="8" type="primary">xalA</name>
    <name evidence="8" type="ordered locus">pE33L466_0352</name>
</gene>
<proteinExistence type="inferred from homology"/>
<dbReference type="SUPFAM" id="SSF48230">
    <property type="entry name" value="Chondroitin AC/alginate lyase"/>
    <property type="match status" value="1"/>
</dbReference>
<dbReference type="GO" id="GO:0005576">
    <property type="term" value="C:extracellular region"/>
    <property type="evidence" value="ECO:0007669"/>
    <property type="project" value="InterPro"/>
</dbReference>
<dbReference type="KEGG" id="bcz:pE33L466_0352"/>
<accession>Q4V1B2</accession>
<feature type="active site" evidence="4">
    <location>
        <position position="322"/>
    </location>
</feature>
<dbReference type="PANTHER" id="PTHR38481">
    <property type="entry name" value="HYALURONATE LYASE"/>
    <property type="match status" value="1"/>
</dbReference>
<reference evidence="9" key="1">
    <citation type="journal article" date="2006" name="J. Bacteriol.">
        <title>Pathogenomic sequence analysis of Bacillus cereus and Bacillus thuringiensis isolates closely related to Bacillus anthracis.</title>
        <authorList>
            <person name="Han C.S."/>
            <person name="Xie G."/>
            <person name="Challacombe J.F."/>
            <person name="Altherr M.R."/>
            <person name="Bhotika S.S."/>
            <person name="Brown N."/>
            <person name="Bruce D."/>
            <person name="Campbell C.S."/>
            <person name="Campbell M.L."/>
            <person name="Chen J."/>
            <person name="Chertkov O."/>
            <person name="Cleland C."/>
            <person name="Dimitrijevic M."/>
            <person name="Doggett N.A."/>
            <person name="Fawcett J.J."/>
            <person name="Glavina T."/>
            <person name="Goodwin L.A."/>
            <person name="Green L.D."/>
            <person name="Hill K.K."/>
            <person name="Hitchcock P."/>
            <person name="Jackson P.J."/>
            <person name="Keim P."/>
            <person name="Kewalramani A.R."/>
            <person name="Longmire J."/>
            <person name="Lucas S."/>
            <person name="Malfatti S."/>
            <person name="McMurry K."/>
            <person name="Meincke L.J."/>
            <person name="Misra M."/>
            <person name="Moseman B.L."/>
            <person name="Mundt M."/>
            <person name="Munk A.C."/>
            <person name="Okinaka R.T."/>
            <person name="Parson-Quintana B."/>
            <person name="Reilly L.P."/>
            <person name="Richardson P."/>
            <person name="Robinson D.L."/>
            <person name="Rubin E."/>
            <person name="Saunders E."/>
            <person name="Tapia R."/>
            <person name="Tesmer J.G."/>
            <person name="Thayer N."/>
            <person name="Thompson L.S."/>
            <person name="Tice H."/>
            <person name="Ticknor L.O."/>
            <person name="Wills P.L."/>
            <person name="Brettin T.S."/>
            <person name="Gilna P."/>
        </authorList>
    </citation>
    <scope>NUCLEOTIDE SEQUENCE [LARGE SCALE GENOMIC DNA]</scope>
    <source>
        <strain evidence="9">ZK / E33L</strain>
        <plasmid evidence="9">pE33L466</plasmid>
    </source>
</reference>
<dbReference type="InterPro" id="IPR014718">
    <property type="entry name" value="GH-type_carb-bd"/>
</dbReference>
<dbReference type="GO" id="GO:0030246">
    <property type="term" value="F:carbohydrate binding"/>
    <property type="evidence" value="ECO:0007669"/>
    <property type="project" value="InterPro"/>
</dbReference>
<dbReference type="InterPro" id="IPR008929">
    <property type="entry name" value="Chondroitin_lyas"/>
</dbReference>
<dbReference type="InterPro" id="IPR012970">
    <property type="entry name" value="Lyase_8_alpha_N"/>
</dbReference>
<dbReference type="GO" id="GO:0047492">
    <property type="term" value="F:xanthan lyase activity"/>
    <property type="evidence" value="ECO:0007669"/>
    <property type="project" value="UniProtKB-EC"/>
</dbReference>
<feature type="domain" description="Polysaccharide lyase family 8 C-terminal" evidence="6">
    <location>
        <begin position="680"/>
        <end position="743"/>
    </location>
</feature>
<evidence type="ECO:0000313" key="8">
    <source>
        <dbReference type="EMBL" id="AAY60495.1"/>
    </source>
</evidence>
<dbReference type="Pfam" id="PF02278">
    <property type="entry name" value="Lyase_8"/>
    <property type="match status" value="1"/>
</dbReference>
<keyword evidence="8" id="KW-0614">Plasmid</keyword>
<dbReference type="Gene3D" id="1.50.10.100">
    <property type="entry name" value="Chondroitin AC/alginate lyase"/>
    <property type="match status" value="1"/>
</dbReference>
<dbReference type="InterPro" id="IPR004103">
    <property type="entry name" value="Lyase_8_C"/>
</dbReference>
<comment type="similarity">
    <text evidence="1">Belongs to the polysaccharide lyase 8 family.</text>
</comment>
<dbReference type="Pfam" id="PF08124">
    <property type="entry name" value="Lyase_8_N"/>
    <property type="match status" value="1"/>
</dbReference>
<evidence type="ECO:0000256" key="3">
    <source>
        <dbReference type="ARBA" id="ARBA00023239"/>
    </source>
</evidence>
<evidence type="ECO:0000259" key="6">
    <source>
        <dbReference type="Pfam" id="PF02884"/>
    </source>
</evidence>
<name>Q4V1B2_BACCZ</name>
<dbReference type="AlphaFoldDB" id="Q4V1B2"/>
<dbReference type="InterPro" id="IPR038970">
    <property type="entry name" value="Lyase_8"/>
</dbReference>
<evidence type="ECO:0000256" key="4">
    <source>
        <dbReference type="PIRSR" id="PIRSR638970-1"/>
    </source>
</evidence>
<feature type="active site" evidence="4">
    <location>
        <position position="259"/>
    </location>
</feature>
<geneLocation type="plasmid" evidence="8 9">
    <name>pE33L466</name>
</geneLocation>
<dbReference type="EMBL" id="CP000040">
    <property type="protein sequence ID" value="AAY60495.1"/>
    <property type="molecule type" value="Genomic_DNA"/>
</dbReference>
<dbReference type="EC" id="4.2.2.12" evidence="8"/>
<organism evidence="8 9">
    <name type="scientific">Bacillus cereus (strain ZK / E33L)</name>
    <dbReference type="NCBI Taxonomy" id="288681"/>
    <lineage>
        <taxon>Bacteria</taxon>
        <taxon>Bacillati</taxon>
        <taxon>Bacillota</taxon>
        <taxon>Bacilli</taxon>
        <taxon>Bacillales</taxon>
        <taxon>Bacillaceae</taxon>
        <taxon>Bacillus</taxon>
        <taxon>Bacillus cereus group</taxon>
    </lineage>
</organism>
<dbReference type="CDD" id="cd01083">
    <property type="entry name" value="GAG_Lyase"/>
    <property type="match status" value="1"/>
</dbReference>
<dbReference type="InterPro" id="IPR011071">
    <property type="entry name" value="Lyase_8-like_C"/>
</dbReference>
<dbReference type="SUPFAM" id="SSF49863">
    <property type="entry name" value="Hyaluronate lyase-like, C-terminal domain"/>
    <property type="match status" value="1"/>
</dbReference>
<dbReference type="InterPro" id="IPR011013">
    <property type="entry name" value="Gal_mutarotase_sf_dom"/>
</dbReference>
<evidence type="ECO:0000313" key="9">
    <source>
        <dbReference type="Proteomes" id="UP000002612"/>
    </source>
</evidence>
<protein>
    <submittedName>
        <fullName evidence="8">Pyruvated mannose-specific xanthan lyase</fullName>
        <ecNumber evidence="8">4.2.2.12</ecNumber>
    </submittedName>
</protein>
<keyword evidence="2" id="KW-0732">Signal</keyword>
<evidence type="ECO:0000256" key="2">
    <source>
        <dbReference type="ARBA" id="ARBA00022729"/>
    </source>
</evidence>
<dbReference type="SUPFAM" id="SSF74650">
    <property type="entry name" value="Galactose mutarotase-like"/>
    <property type="match status" value="1"/>
</dbReference>
<keyword evidence="3 8" id="KW-0456">Lyase</keyword>